<dbReference type="SMART" id="SM00164">
    <property type="entry name" value="TBC"/>
    <property type="match status" value="1"/>
</dbReference>
<keyword evidence="3" id="KW-0812">Transmembrane</keyword>
<dbReference type="AlphaFoldDB" id="A0A1L8DLR7"/>
<dbReference type="Gene3D" id="1.10.472.80">
    <property type="entry name" value="Ypt/Rab-GAP domain of gyp1p, domain 3"/>
    <property type="match status" value="1"/>
</dbReference>
<keyword evidence="1" id="KW-0343">GTPase activation</keyword>
<dbReference type="SUPFAM" id="SSF47923">
    <property type="entry name" value="Ypt/Rab-GAP domain of gyp1p"/>
    <property type="match status" value="2"/>
</dbReference>
<protein>
    <submittedName>
        <fullName evidence="5">Putative gtpase activator protein</fullName>
    </submittedName>
</protein>
<reference evidence="5" key="1">
    <citation type="submission" date="2016-12" db="EMBL/GenBank/DDBJ databases">
        <title>An insight into the sialome and mialome of the sand fly, Nyssomyia neivai.</title>
        <authorList>
            <person name="Sebastian V."/>
            <person name="Goulart T.M."/>
            <person name="Oliveira W."/>
            <person name="Calvo E."/>
            <person name="Oliveira L.F."/>
            <person name="Pinto M.C."/>
            <person name="Rosselino A.M."/>
            <person name="Ribeiro J.M."/>
        </authorList>
    </citation>
    <scope>NUCLEOTIDE SEQUENCE</scope>
</reference>
<dbReference type="PROSITE" id="PS50086">
    <property type="entry name" value="TBC_RABGAP"/>
    <property type="match status" value="1"/>
</dbReference>
<evidence type="ECO:0000259" key="4">
    <source>
        <dbReference type="PROSITE" id="PS50086"/>
    </source>
</evidence>
<feature type="transmembrane region" description="Helical" evidence="3">
    <location>
        <begin position="400"/>
        <end position="418"/>
    </location>
</feature>
<dbReference type="Gene3D" id="1.10.8.1310">
    <property type="match status" value="1"/>
</dbReference>
<sequence>MAEEEQQVICDEGYDSRNSTLSKKSEKNNYHDVPEDVKESGCPECDDRRSDEPVKLSFEKFPENHEEQEKRTEIEKALKDPSSNVETWRQFALSDYGLINDDLRKKIWPLLVNIDQDNVEPAPKLDELKTHPEYNQVILDVNRSLKRFPPGIPYEQRIALQDQLTVLILRVIIKYPHLKYYQGYHDVAITFLLVVGEDVAFHVMEILSTNHLVECMQETMEPTQQRLLFLYPIVRGENHSLCDFLERSCVGTLFALPWYLTWFGHSLNQYRAVVRLYDYFLASPFLLPIYVTAAIVLHREDEIFREDCDMASIHCLLSQLPDDLPFEYLLRQAQQLYVRYPPSVVEEEVRLLQEREKVRRAEEEERMRRRRAAMQKKRDRAISIGFINRLLPQTLVNRRIVIVTTAFSILVGICAYYYKAQLPQHFRFP</sequence>
<dbReference type="GO" id="GO:0006888">
    <property type="term" value="P:endoplasmic reticulum to Golgi vesicle-mediated transport"/>
    <property type="evidence" value="ECO:0007669"/>
    <property type="project" value="TreeGrafter"/>
</dbReference>
<accession>A0A1L8DLR7</accession>
<dbReference type="Pfam" id="PF00566">
    <property type="entry name" value="RabGAP-TBC"/>
    <property type="match status" value="1"/>
</dbReference>
<evidence type="ECO:0000256" key="2">
    <source>
        <dbReference type="SAM" id="MobiDB-lite"/>
    </source>
</evidence>
<dbReference type="GO" id="GO:0005789">
    <property type="term" value="C:endoplasmic reticulum membrane"/>
    <property type="evidence" value="ECO:0007669"/>
    <property type="project" value="TreeGrafter"/>
</dbReference>
<feature type="compositionally biased region" description="Basic and acidic residues" evidence="2">
    <location>
        <begin position="23"/>
        <end position="71"/>
    </location>
</feature>
<dbReference type="EMBL" id="GFDF01006671">
    <property type="protein sequence ID" value="JAV07413.1"/>
    <property type="molecule type" value="Transcribed_RNA"/>
</dbReference>
<dbReference type="FunFam" id="1.10.8.1310:FF:000001">
    <property type="entry name" value="TBC1 domain family, member 20"/>
    <property type="match status" value="1"/>
</dbReference>
<keyword evidence="3" id="KW-1133">Transmembrane helix</keyword>
<name>A0A1L8DLR7_9DIPT</name>
<organism evidence="5">
    <name type="scientific">Nyssomyia neivai</name>
    <dbReference type="NCBI Taxonomy" id="330878"/>
    <lineage>
        <taxon>Eukaryota</taxon>
        <taxon>Metazoa</taxon>
        <taxon>Ecdysozoa</taxon>
        <taxon>Arthropoda</taxon>
        <taxon>Hexapoda</taxon>
        <taxon>Insecta</taxon>
        <taxon>Pterygota</taxon>
        <taxon>Neoptera</taxon>
        <taxon>Endopterygota</taxon>
        <taxon>Diptera</taxon>
        <taxon>Nematocera</taxon>
        <taxon>Psychodoidea</taxon>
        <taxon>Psychodidae</taxon>
        <taxon>Nyssomyia</taxon>
    </lineage>
</organism>
<proteinExistence type="predicted"/>
<evidence type="ECO:0000256" key="3">
    <source>
        <dbReference type="SAM" id="Phobius"/>
    </source>
</evidence>
<dbReference type="GO" id="GO:0005096">
    <property type="term" value="F:GTPase activator activity"/>
    <property type="evidence" value="ECO:0007669"/>
    <property type="project" value="UniProtKB-KW"/>
</dbReference>
<keyword evidence="3" id="KW-0472">Membrane</keyword>
<feature type="region of interest" description="Disordered" evidence="2">
    <location>
        <begin position="1"/>
        <end position="71"/>
    </location>
</feature>
<dbReference type="InterPro" id="IPR045913">
    <property type="entry name" value="TBC20/Gyp8-like"/>
</dbReference>
<dbReference type="FunFam" id="1.10.472.80:FF:000062">
    <property type="entry name" value="Uncharacterized protein, isoform C"/>
    <property type="match status" value="1"/>
</dbReference>
<dbReference type="InterPro" id="IPR035969">
    <property type="entry name" value="Rab-GAP_TBC_sf"/>
</dbReference>
<dbReference type="InterPro" id="IPR000195">
    <property type="entry name" value="Rab-GAP-TBC_dom"/>
</dbReference>
<evidence type="ECO:0000256" key="1">
    <source>
        <dbReference type="ARBA" id="ARBA00022468"/>
    </source>
</evidence>
<feature type="domain" description="Rab-GAP TBC" evidence="4">
    <location>
        <begin position="98"/>
        <end position="284"/>
    </location>
</feature>
<evidence type="ECO:0000313" key="5">
    <source>
        <dbReference type="EMBL" id="JAV07413.1"/>
    </source>
</evidence>
<dbReference type="PANTHER" id="PTHR20913:SF7">
    <property type="entry name" value="RE60063P"/>
    <property type="match status" value="1"/>
</dbReference>
<dbReference type="PANTHER" id="PTHR20913">
    <property type="entry name" value="TBC1 DOMAIN FAMILY MEMBER 20/GTPASE"/>
    <property type="match status" value="1"/>
</dbReference>